<name>A0A8J7F226_9CYAN</name>
<comment type="caution">
    <text evidence="3">The sequence shown here is derived from an EMBL/GenBank/DDBJ whole genome shotgun (WGS) entry which is preliminary data.</text>
</comment>
<keyword evidence="2" id="KW-1133">Transmembrane helix</keyword>
<dbReference type="EMBL" id="JADEWL010000033">
    <property type="protein sequence ID" value="MBE9213437.1"/>
    <property type="molecule type" value="Genomic_DNA"/>
</dbReference>
<dbReference type="Proteomes" id="UP000620559">
    <property type="component" value="Unassembled WGS sequence"/>
</dbReference>
<keyword evidence="2" id="KW-0812">Transmembrane</keyword>
<dbReference type="Gene3D" id="1.25.40.10">
    <property type="entry name" value="Tetratricopeptide repeat domain"/>
    <property type="match status" value="1"/>
</dbReference>
<evidence type="ECO:0000256" key="2">
    <source>
        <dbReference type="SAM" id="Phobius"/>
    </source>
</evidence>
<dbReference type="AlphaFoldDB" id="A0A8J7F226"/>
<keyword evidence="2" id="KW-0472">Membrane</keyword>
<protein>
    <recommendedName>
        <fullName evidence="5">Tetratricopeptide repeat protein</fullName>
    </recommendedName>
</protein>
<feature type="transmembrane region" description="Helical" evidence="2">
    <location>
        <begin position="65"/>
        <end position="85"/>
    </location>
</feature>
<dbReference type="PROSITE" id="PS51257">
    <property type="entry name" value="PROKAR_LIPOPROTEIN"/>
    <property type="match status" value="1"/>
</dbReference>
<keyword evidence="4" id="KW-1185">Reference proteome</keyword>
<dbReference type="RefSeq" id="WP_193920348.1">
    <property type="nucleotide sequence ID" value="NZ_JADEWL010000033.1"/>
</dbReference>
<dbReference type="SUPFAM" id="SSF48452">
    <property type="entry name" value="TPR-like"/>
    <property type="match status" value="1"/>
</dbReference>
<gene>
    <name evidence="3" type="ORF">IQ247_12295</name>
</gene>
<feature type="coiled-coil region" evidence="1">
    <location>
        <begin position="379"/>
        <end position="435"/>
    </location>
</feature>
<evidence type="ECO:0000313" key="4">
    <source>
        <dbReference type="Proteomes" id="UP000620559"/>
    </source>
</evidence>
<sequence length="543" mass="62476">MKKRLVLVFTFVAINLGSGCSQVPTSNSAQVDTPIILAKPELEPEKPNNSLEEGLENLDKLDKSFNSIVFLLAKVAIILLSLILVQRIILLIAFRTSQLVIDNFTNASGAEGMDFVLPGLSQLGRERLVREMKGVHQRLREHIRVSGLRTYRPPDKLSLPQSTPDERLSSLVASLNEFTPDQIDPLVSLLKILFPAYGTKVTSILQSQGEDYRRLGITFEITDIEGRMASRLYTIWEETETQTVIKTVPKKESKAVTDEEIEVQLPVIESYPELKDRYRGLLKPATRWLALELSRREMLANVPWYYLGNWCKRYQAQIHNFFGVINYASAPTHGSFFYQLAIDDLEAAIELDPNWYQPYENLGDTYSTQGREFQETAKINRQRQGILQYEKALARCEDETVRRRIKVGKAMAQLLTKDQILVKEAQTEIQLLEKQWNAKSELSPRFLYNLASWYAIFTAQNNGDEQTKQKARHYLVYALLRDSDRNLWDWASKDPDFQAVRERFTDFQFVLMKKLNEAPELPEITGDKFGKHAEDILNQMSWI</sequence>
<organism evidence="3 4">
    <name type="scientific">Plectonema cf. radiosum LEGE 06105</name>
    <dbReference type="NCBI Taxonomy" id="945769"/>
    <lineage>
        <taxon>Bacteria</taxon>
        <taxon>Bacillati</taxon>
        <taxon>Cyanobacteriota</taxon>
        <taxon>Cyanophyceae</taxon>
        <taxon>Oscillatoriophycideae</taxon>
        <taxon>Oscillatoriales</taxon>
        <taxon>Microcoleaceae</taxon>
        <taxon>Plectonema</taxon>
    </lineage>
</organism>
<evidence type="ECO:0000313" key="3">
    <source>
        <dbReference type="EMBL" id="MBE9213437.1"/>
    </source>
</evidence>
<dbReference type="InterPro" id="IPR011990">
    <property type="entry name" value="TPR-like_helical_dom_sf"/>
</dbReference>
<proteinExistence type="predicted"/>
<reference evidence="3" key="1">
    <citation type="submission" date="2020-10" db="EMBL/GenBank/DDBJ databases">
        <authorList>
            <person name="Castelo-Branco R."/>
            <person name="Eusebio N."/>
            <person name="Adriana R."/>
            <person name="Vieira A."/>
            <person name="Brugerolle De Fraissinette N."/>
            <person name="Rezende De Castro R."/>
            <person name="Schneider M.P."/>
            <person name="Vasconcelos V."/>
            <person name="Leao P.N."/>
        </authorList>
    </citation>
    <scope>NUCLEOTIDE SEQUENCE</scope>
    <source>
        <strain evidence="3">LEGE 06105</strain>
    </source>
</reference>
<keyword evidence="1" id="KW-0175">Coiled coil</keyword>
<evidence type="ECO:0008006" key="5">
    <source>
        <dbReference type="Google" id="ProtNLM"/>
    </source>
</evidence>
<accession>A0A8J7F226</accession>
<evidence type="ECO:0000256" key="1">
    <source>
        <dbReference type="SAM" id="Coils"/>
    </source>
</evidence>